<organism evidence="2">
    <name type="scientific">Trametes gibbosa</name>
    <dbReference type="NCBI Taxonomy" id="160864"/>
    <lineage>
        <taxon>Eukaryota</taxon>
        <taxon>Fungi</taxon>
        <taxon>Dikarya</taxon>
        <taxon>Basidiomycota</taxon>
        <taxon>Agaricomycotina</taxon>
        <taxon>Agaricomycetes</taxon>
        <taxon>Polyporales</taxon>
        <taxon>Polyporaceae</taxon>
        <taxon>Trametes</taxon>
    </lineage>
</organism>
<feature type="region of interest" description="Disordered" evidence="1">
    <location>
        <begin position="58"/>
        <end position="108"/>
    </location>
</feature>
<feature type="compositionally biased region" description="Acidic residues" evidence="1">
    <location>
        <begin position="88"/>
        <end position="103"/>
    </location>
</feature>
<proteinExistence type="evidence at transcript level"/>
<accession>A0A6B9KD17</accession>
<evidence type="ECO:0000256" key="1">
    <source>
        <dbReference type="SAM" id="MobiDB-lite"/>
    </source>
</evidence>
<name>A0A6B9KD17_9APHY</name>
<dbReference type="OrthoDB" id="2803802at2759"/>
<protein>
    <submittedName>
        <fullName evidence="2">Zinc finger protein 206</fullName>
    </submittedName>
</protein>
<sequence>MSSICTGCGRSFSMSGLSKHLALTKNEQCLATRRLPGLSTPPIEVPAPDLPDLDAPPVPFEGDFFGQYGNDDFPEQEGLPPAPALSVTEDDDDDDDEDDEDDENFRLDATIGWEPPIRSFGETRDAAERTTRAKTFVVPFPGDKAGTPATSAETTSPTYAQYQHDLNTVDPNNLYAPFTSKMDWEVARWAKLRGAGSTSFNDLTKIEGLTAALALSFRGMHDLNKIVDKLPMGRPAFERQEIVVSNKAFEVYTRDIIQCIRALLGDPEFTPLLLLVPERHYADSEHTTRVYFDMNTGKWWWATQVSLENERPGATVIPVIISSDKTQLTLIGNKTAYPVYMTLGNLPKDIRCKPSRGGQILLAYLPTSRLLHITNKAACRRTLANLFHACMTQVLQPLATAGLQGMHFADGNGVIRRGHPILATFVGDYPEQLLVTGCKNGECPKCNVTRSDLGSSADTSRPLRDLGHVLNALAEIDNGPLAFTRACHDVGVKPIQHPFWESLPYTNIFAAITPDLLHQLHQGVVKHLIAWLQSAYGTDEIDARCRRLPLNHSLRHFAKGISSMSRVTGKEHQDIYGAE</sequence>
<evidence type="ECO:0000313" key="2">
    <source>
        <dbReference type="EMBL" id="QHA24579.1"/>
    </source>
</evidence>
<gene>
    <name evidence="2" type="primary">ZnF206</name>
</gene>
<dbReference type="Pfam" id="PF18759">
    <property type="entry name" value="Plavaka"/>
    <property type="match status" value="1"/>
</dbReference>
<dbReference type="AlphaFoldDB" id="A0A6B9KD17"/>
<reference evidence="2" key="1">
    <citation type="submission" date="2019-05" db="EMBL/GenBank/DDBJ databases">
        <title>Expression and analysis of primary metabolism gene in Lenzites gibbosa treated with wood chip.</title>
        <authorList>
            <person name="Chi Y."/>
            <person name="Zhang J."/>
            <person name="Li S."/>
        </authorList>
    </citation>
    <scope>NUCLEOTIDE SEQUENCE</scope>
</reference>
<dbReference type="InterPro" id="IPR041078">
    <property type="entry name" value="Plavaka"/>
</dbReference>
<dbReference type="EMBL" id="MK994949">
    <property type="protein sequence ID" value="QHA24579.1"/>
    <property type="molecule type" value="mRNA"/>
</dbReference>